<dbReference type="PROSITE" id="PS51257">
    <property type="entry name" value="PROKAR_LIPOPROTEIN"/>
    <property type="match status" value="1"/>
</dbReference>
<dbReference type="PANTHER" id="PTHR47245">
    <property type="entry name" value="PEPTIDYLPROLYL ISOMERASE"/>
    <property type="match status" value="1"/>
</dbReference>
<comment type="caution">
    <text evidence="9">The sequence shown here is derived from an EMBL/GenBank/DDBJ whole genome shotgun (WGS) entry which is preliminary data.</text>
</comment>
<dbReference type="PANTHER" id="PTHR47245:SF1">
    <property type="entry name" value="FOLDASE PROTEIN PRSA"/>
    <property type="match status" value="1"/>
</dbReference>
<dbReference type="InterPro" id="IPR050245">
    <property type="entry name" value="PrsA_foldase"/>
</dbReference>
<feature type="coiled-coil region" evidence="6">
    <location>
        <begin position="229"/>
        <end position="259"/>
    </location>
</feature>
<keyword evidence="10" id="KW-1185">Reference proteome</keyword>
<keyword evidence="5" id="KW-0413">Isomerase</keyword>
<sequence>MKIKKVLVPFIAGALAISLAACGGEDKAATDKKPQEETKQEDTKQEDTKEPEATKEQEASAKEMQEKLAEQQVDDKKIVAVVNKEELKGENYNAAVTSIQGQMQQVGQDPSSKESAEQVKMQALDMLVNQALILQKAKEAEIKASASEIDKEYSVFEKQFGGEKEMKKALKAQSMDVKTLKEQIADSIIYKKYQDKIAPAKKVSDKEIKEYYDQAASSSKEAGQEMPPLKEVSEQIQEMINQEQQQKLLAKHVEELKEDAKIELKI</sequence>
<gene>
    <name evidence="9" type="ORF">ABIC55_001444</name>
</gene>
<dbReference type="InterPro" id="IPR027304">
    <property type="entry name" value="Trigger_fact/SurA_dom_sf"/>
</dbReference>
<accession>A0ABV2K5L7</accession>
<evidence type="ECO:0000313" key="10">
    <source>
        <dbReference type="Proteomes" id="UP001549104"/>
    </source>
</evidence>
<comment type="catalytic activity">
    <reaction evidence="1">
        <text>[protein]-peptidylproline (omega=180) = [protein]-peptidylproline (omega=0)</text>
        <dbReference type="Rhea" id="RHEA:16237"/>
        <dbReference type="Rhea" id="RHEA-COMP:10747"/>
        <dbReference type="Rhea" id="RHEA-COMP:10748"/>
        <dbReference type="ChEBI" id="CHEBI:83833"/>
        <dbReference type="ChEBI" id="CHEBI:83834"/>
        <dbReference type="EC" id="5.2.1.8"/>
    </reaction>
</comment>
<name>A0ABV2K5L7_SPOPS</name>
<keyword evidence="6" id="KW-0175">Coiled coil</keyword>
<dbReference type="Gene3D" id="1.10.4030.10">
    <property type="entry name" value="Porin chaperone SurA, peptide-binding domain"/>
    <property type="match status" value="1"/>
</dbReference>
<feature type="region of interest" description="Disordered" evidence="7">
    <location>
        <begin position="24"/>
        <end position="72"/>
    </location>
</feature>
<evidence type="ECO:0000256" key="4">
    <source>
        <dbReference type="ARBA" id="ARBA00023110"/>
    </source>
</evidence>
<dbReference type="SUPFAM" id="SSF109998">
    <property type="entry name" value="Triger factor/SurA peptide-binding domain-like"/>
    <property type="match status" value="1"/>
</dbReference>
<keyword evidence="4" id="KW-0697">Rotamase</keyword>
<evidence type="ECO:0000256" key="2">
    <source>
        <dbReference type="ARBA" id="ARBA00013194"/>
    </source>
</evidence>
<evidence type="ECO:0000256" key="6">
    <source>
        <dbReference type="SAM" id="Coils"/>
    </source>
</evidence>
<dbReference type="RefSeq" id="WP_354312613.1">
    <property type="nucleotide sequence ID" value="NZ_JBEPME010000001.1"/>
</dbReference>
<proteinExistence type="predicted"/>
<dbReference type="Proteomes" id="UP001549104">
    <property type="component" value="Unassembled WGS sequence"/>
</dbReference>
<evidence type="ECO:0000256" key="7">
    <source>
        <dbReference type="SAM" id="MobiDB-lite"/>
    </source>
</evidence>
<keyword evidence="3 8" id="KW-0732">Signal</keyword>
<evidence type="ECO:0000256" key="8">
    <source>
        <dbReference type="SAM" id="SignalP"/>
    </source>
</evidence>
<organism evidence="9 10">
    <name type="scientific">Sporosarcina psychrophila</name>
    <name type="common">Bacillus psychrophilus</name>
    <dbReference type="NCBI Taxonomy" id="1476"/>
    <lineage>
        <taxon>Bacteria</taxon>
        <taxon>Bacillati</taxon>
        <taxon>Bacillota</taxon>
        <taxon>Bacilli</taxon>
        <taxon>Bacillales</taxon>
        <taxon>Caryophanaceae</taxon>
        <taxon>Sporosarcina</taxon>
    </lineage>
</organism>
<dbReference type="EMBL" id="JBEPME010000001">
    <property type="protein sequence ID" value="MET3656360.1"/>
    <property type="molecule type" value="Genomic_DNA"/>
</dbReference>
<reference evidence="9 10" key="1">
    <citation type="submission" date="2024-06" db="EMBL/GenBank/DDBJ databases">
        <title>Sorghum-associated microbial communities from plants grown in Nebraska, USA.</title>
        <authorList>
            <person name="Schachtman D."/>
        </authorList>
    </citation>
    <scope>NUCLEOTIDE SEQUENCE [LARGE SCALE GENOMIC DNA]</scope>
    <source>
        <strain evidence="9 10">1288</strain>
    </source>
</reference>
<evidence type="ECO:0000256" key="3">
    <source>
        <dbReference type="ARBA" id="ARBA00022729"/>
    </source>
</evidence>
<feature type="chain" id="PRO_5045296871" description="peptidylprolyl isomerase" evidence="8">
    <location>
        <begin position="21"/>
        <end position="266"/>
    </location>
</feature>
<dbReference type="Pfam" id="PF13624">
    <property type="entry name" value="SurA_N_3"/>
    <property type="match status" value="1"/>
</dbReference>
<evidence type="ECO:0000313" key="9">
    <source>
        <dbReference type="EMBL" id="MET3656360.1"/>
    </source>
</evidence>
<evidence type="ECO:0000256" key="1">
    <source>
        <dbReference type="ARBA" id="ARBA00000971"/>
    </source>
</evidence>
<protein>
    <recommendedName>
        <fullName evidence="2">peptidylprolyl isomerase</fullName>
        <ecNumber evidence="2">5.2.1.8</ecNumber>
    </recommendedName>
</protein>
<dbReference type="EC" id="5.2.1.8" evidence="2"/>
<feature type="signal peptide" evidence="8">
    <location>
        <begin position="1"/>
        <end position="20"/>
    </location>
</feature>
<evidence type="ECO:0000256" key="5">
    <source>
        <dbReference type="ARBA" id="ARBA00023235"/>
    </source>
</evidence>